<dbReference type="Pfam" id="PF01583">
    <property type="entry name" value="APS_kinase"/>
    <property type="match status" value="1"/>
</dbReference>
<dbReference type="OrthoDB" id="7889077at2"/>
<protein>
    <submittedName>
        <fullName evidence="3">Adenylyl-sulfate kinase</fullName>
        <ecNumber evidence="3">2.7.1.25</ecNumber>
    </submittedName>
</protein>
<dbReference type="Proteomes" id="UP000294543">
    <property type="component" value="Unassembled WGS sequence"/>
</dbReference>
<evidence type="ECO:0000313" key="4">
    <source>
        <dbReference type="Proteomes" id="UP000294543"/>
    </source>
</evidence>
<dbReference type="SUPFAM" id="SSF52540">
    <property type="entry name" value="P-loop containing nucleoside triphosphate hydrolases"/>
    <property type="match status" value="2"/>
</dbReference>
<evidence type="ECO:0000259" key="2">
    <source>
        <dbReference type="Pfam" id="PF01583"/>
    </source>
</evidence>
<dbReference type="InterPro" id="IPR059117">
    <property type="entry name" value="APS_kinase_dom"/>
</dbReference>
<evidence type="ECO:0000313" key="3">
    <source>
        <dbReference type="EMBL" id="TDD21597.1"/>
    </source>
</evidence>
<dbReference type="InterPro" id="IPR027417">
    <property type="entry name" value="P-loop_NTPase"/>
</dbReference>
<evidence type="ECO:0000256" key="1">
    <source>
        <dbReference type="ARBA" id="ARBA00022679"/>
    </source>
</evidence>
<gene>
    <name evidence="3" type="ORF">E1294_14240</name>
</gene>
<dbReference type="RefSeq" id="WP_132508653.1">
    <property type="nucleotide sequence ID" value="NZ_SMKP01000033.1"/>
</dbReference>
<dbReference type="Gene3D" id="3.40.50.300">
    <property type="entry name" value="P-loop containing nucleotide triphosphate hydrolases"/>
    <property type="match status" value="2"/>
</dbReference>
<comment type="caution">
    <text evidence="3">The sequence shown here is derived from an EMBL/GenBank/DDBJ whole genome shotgun (WGS) entry which is preliminary data.</text>
</comment>
<dbReference type="AlphaFoldDB" id="A0A4V2YF29"/>
<name>A0A4V2YF29_9ACTN</name>
<organism evidence="3 4">
    <name type="scientific">Nonomuraea diastatica</name>
    <dbReference type="NCBI Taxonomy" id="1848329"/>
    <lineage>
        <taxon>Bacteria</taxon>
        <taxon>Bacillati</taxon>
        <taxon>Actinomycetota</taxon>
        <taxon>Actinomycetes</taxon>
        <taxon>Streptosporangiales</taxon>
        <taxon>Streptosporangiaceae</taxon>
        <taxon>Nonomuraea</taxon>
    </lineage>
</organism>
<sequence>MTSIDRTAYPRFGRVVSARELAEVFTPTDAEVEWARGRTQDEHHLLALAVWLKSQCSRSLHREPASVARMTNVSLPLLWLSGPTGVGKSTVGWEVFAQLSRAGVKTAFVDADQISLCHPMPEGLTHRLRARNLAAISPHFRQEGVQCLVLAGFVDTPEEVREYTALLPEAAFTVCRLRVDSAELKERFLARGWRPDLVQEAVIEAEALERSNYADVCVDTGGLGVSEAARLVCKRVGGWPGPLPPATLHSVVDRQNHPTSQADAAPASAPVPVLWLSGATAVGKSTVGYEIFMQIYRTGVRAAYVDVKQIGALRPTAEDDVLSHRLKARNLAAIWAEYRAAGAQCLVISGEADSDDTLRGYAELLPDVALTVCRLHAEPATLAERVAQRGQGGGPTIPGDELRGLGSDALHRIAERAAHEAKTLDSASAGDLRVDTDGRSVQEVAADVRARGDNWPKLFP</sequence>
<keyword evidence="3" id="KW-0418">Kinase</keyword>
<proteinExistence type="predicted"/>
<keyword evidence="1 3" id="KW-0808">Transferase</keyword>
<feature type="domain" description="APS kinase" evidence="2">
    <location>
        <begin position="78"/>
        <end position="162"/>
    </location>
</feature>
<accession>A0A4V2YF29</accession>
<dbReference type="EC" id="2.7.1.25" evidence="3"/>
<dbReference type="EMBL" id="SMKP01000033">
    <property type="protein sequence ID" value="TDD21597.1"/>
    <property type="molecule type" value="Genomic_DNA"/>
</dbReference>
<dbReference type="GO" id="GO:0004020">
    <property type="term" value="F:adenylylsulfate kinase activity"/>
    <property type="evidence" value="ECO:0007669"/>
    <property type="project" value="UniProtKB-EC"/>
</dbReference>
<keyword evidence="4" id="KW-1185">Reference proteome</keyword>
<reference evidence="3 4" key="1">
    <citation type="submission" date="2019-03" db="EMBL/GenBank/DDBJ databases">
        <title>Draft genome sequences of novel Actinobacteria.</title>
        <authorList>
            <person name="Sahin N."/>
            <person name="Ay H."/>
            <person name="Saygin H."/>
        </authorList>
    </citation>
    <scope>NUCLEOTIDE SEQUENCE [LARGE SCALE GENOMIC DNA]</scope>
    <source>
        <strain evidence="3 4">KC712</strain>
    </source>
</reference>